<accession>A0A4Y2D302</accession>
<evidence type="ECO:0000256" key="1">
    <source>
        <dbReference type="SAM" id="Phobius"/>
    </source>
</evidence>
<comment type="caution">
    <text evidence="2">The sequence shown here is derived from an EMBL/GenBank/DDBJ whole genome shotgun (WGS) entry which is preliminary data.</text>
</comment>
<evidence type="ECO:0000313" key="3">
    <source>
        <dbReference type="Proteomes" id="UP000499080"/>
    </source>
</evidence>
<dbReference type="Proteomes" id="UP000499080">
    <property type="component" value="Unassembled WGS sequence"/>
</dbReference>
<reference evidence="2 3" key="1">
    <citation type="journal article" date="2019" name="Sci. Rep.">
        <title>Orb-weaving spider Araneus ventricosus genome elucidates the spidroin gene catalogue.</title>
        <authorList>
            <person name="Kono N."/>
            <person name="Nakamura H."/>
            <person name="Ohtoshi R."/>
            <person name="Moran D.A.P."/>
            <person name="Shinohara A."/>
            <person name="Yoshida Y."/>
            <person name="Fujiwara M."/>
            <person name="Mori M."/>
            <person name="Tomita M."/>
            <person name="Arakawa K."/>
        </authorList>
    </citation>
    <scope>NUCLEOTIDE SEQUENCE [LARGE SCALE GENOMIC DNA]</scope>
</reference>
<keyword evidence="1" id="KW-0812">Transmembrane</keyword>
<keyword evidence="1" id="KW-1133">Transmembrane helix</keyword>
<protein>
    <submittedName>
        <fullName evidence="2">Uncharacterized protein</fullName>
    </submittedName>
</protein>
<keyword evidence="1" id="KW-0472">Membrane</keyword>
<dbReference type="EMBL" id="BGPR01000287">
    <property type="protein sequence ID" value="GBM10477.1"/>
    <property type="molecule type" value="Genomic_DNA"/>
</dbReference>
<dbReference type="AlphaFoldDB" id="A0A4Y2D302"/>
<proteinExistence type="predicted"/>
<name>A0A4Y2D302_ARAVE</name>
<gene>
    <name evidence="2" type="ORF">AVEN_109285_1</name>
</gene>
<keyword evidence="3" id="KW-1185">Reference proteome</keyword>
<organism evidence="2 3">
    <name type="scientific">Araneus ventricosus</name>
    <name type="common">Orbweaver spider</name>
    <name type="synonym">Epeira ventricosa</name>
    <dbReference type="NCBI Taxonomy" id="182803"/>
    <lineage>
        <taxon>Eukaryota</taxon>
        <taxon>Metazoa</taxon>
        <taxon>Ecdysozoa</taxon>
        <taxon>Arthropoda</taxon>
        <taxon>Chelicerata</taxon>
        <taxon>Arachnida</taxon>
        <taxon>Araneae</taxon>
        <taxon>Araneomorphae</taxon>
        <taxon>Entelegynae</taxon>
        <taxon>Araneoidea</taxon>
        <taxon>Araneidae</taxon>
        <taxon>Araneus</taxon>
    </lineage>
</organism>
<sequence length="126" mass="14265">MTIALTNFVQKNSSAYSALTHRFLPYGQERPVSDVATSAACMPLVRPQMAYETALADSYLCRETAGPFRRPSLLAPVLTHLHMLSSFVFEICLHRRWNLPFCMFTSFAMVSWFICVLRVALKARAT</sequence>
<feature type="transmembrane region" description="Helical" evidence="1">
    <location>
        <begin position="97"/>
        <end position="121"/>
    </location>
</feature>
<evidence type="ECO:0000313" key="2">
    <source>
        <dbReference type="EMBL" id="GBM10477.1"/>
    </source>
</evidence>